<reference evidence="4" key="1">
    <citation type="journal article" date="2019" name="Plant Biotechnol. J.">
        <title>Genome sequencing of the Australian wild diploid species Gossypium australe highlights disease resistance and delayed gland morphogenesis.</title>
        <authorList>
            <person name="Cai Y."/>
            <person name="Cai X."/>
            <person name="Wang Q."/>
            <person name="Wang P."/>
            <person name="Zhang Y."/>
            <person name="Cai C."/>
            <person name="Xu Y."/>
            <person name="Wang K."/>
            <person name="Zhou Z."/>
            <person name="Wang C."/>
            <person name="Geng S."/>
            <person name="Li B."/>
            <person name="Dong Q."/>
            <person name="Hou Y."/>
            <person name="Wang H."/>
            <person name="Ai P."/>
            <person name="Liu Z."/>
            <person name="Yi F."/>
            <person name="Sun M."/>
            <person name="An G."/>
            <person name="Cheng J."/>
            <person name="Zhang Y."/>
            <person name="Shi Q."/>
            <person name="Xie Y."/>
            <person name="Shi X."/>
            <person name="Chang Y."/>
            <person name="Huang F."/>
            <person name="Chen Y."/>
            <person name="Hong S."/>
            <person name="Mi L."/>
            <person name="Sun Q."/>
            <person name="Zhang L."/>
            <person name="Zhou B."/>
            <person name="Peng R."/>
            <person name="Zhang X."/>
            <person name="Liu F."/>
        </authorList>
    </citation>
    <scope>NUCLEOTIDE SEQUENCE [LARGE SCALE GENOMIC DNA]</scope>
    <source>
        <strain evidence="4">cv. PA1801</strain>
    </source>
</reference>
<proteinExistence type="predicted"/>
<dbReference type="InterPro" id="IPR005135">
    <property type="entry name" value="Endo/exonuclease/phosphatase"/>
</dbReference>
<dbReference type="AlphaFoldDB" id="A0A5B6V0T8"/>
<sequence length="488" mass="55351">MSRGLNNPLKQHAVYNRIKDNRARLVCLIETRVKHNKMRAILEKWFNGGNSFHNYVEADNWRIWVLWKDYLQLSLVCITDQSITVSFSADNYLLFLAAIYGRNMGSERKRLWKHLQGLHQLVADHSWILVGDFNVIASSFESSDFRVLGMRLTKFLPSSITRNHSAFVLGRSISDNILLAQQLFILAASATLGFPSQLVSSIEKCITKPRFSISVNRGLIGKIRGARGVGQGDPLSPYLFVIAMHVLSKLLDVAAFSGLFSYHSKCHKLRLTHLSFPDDLLIFSKANVETVVGIQCVLQQFYFFSGLQLNPAKRISEEDLQHICSLTGFKRGLLPIRYLGVRLITRKLTVANCSPLIEKIKDRIKRWTTRHLSYAARISFSLHFILPKGVLKAINLCLKFFWKGQNMDAKGARVGWSTICKPKSEGGLGLKELDSRNQACIMQNLWSILIQAGPFWVAWIQAYVLRGRDLMQVLLLRLVVGARGNFSN</sequence>
<dbReference type="PANTHER" id="PTHR33116:SF80">
    <property type="entry name" value="REVERSE TRANSCRIPTASE ZINC-BINDING DOMAIN-CONTAINING PROTEIN"/>
    <property type="match status" value="1"/>
</dbReference>
<evidence type="ECO:0000313" key="3">
    <source>
        <dbReference type="EMBL" id="KAA3462759.1"/>
    </source>
</evidence>
<feature type="domain" description="Endonuclease/exonuclease/phosphatase" evidence="2">
    <location>
        <begin position="4"/>
        <end position="151"/>
    </location>
</feature>
<dbReference type="Gene3D" id="3.60.10.10">
    <property type="entry name" value="Endonuclease/exonuclease/phosphatase"/>
    <property type="match status" value="1"/>
</dbReference>
<dbReference type="Proteomes" id="UP000325315">
    <property type="component" value="Unassembled WGS sequence"/>
</dbReference>
<gene>
    <name evidence="3" type="ORF">EPI10_029218</name>
</gene>
<evidence type="ECO:0000313" key="4">
    <source>
        <dbReference type="Proteomes" id="UP000325315"/>
    </source>
</evidence>
<accession>A0A5B6V0T8</accession>
<dbReference type="InterPro" id="IPR036691">
    <property type="entry name" value="Endo/exonu/phosph_ase_sf"/>
</dbReference>
<dbReference type="EMBL" id="SMMG02000009">
    <property type="protein sequence ID" value="KAA3462759.1"/>
    <property type="molecule type" value="Genomic_DNA"/>
</dbReference>
<dbReference type="OrthoDB" id="1739308at2759"/>
<protein>
    <submittedName>
        <fullName evidence="3">LINE-1 retrotransposable element ORF2 protein</fullName>
    </submittedName>
</protein>
<evidence type="ECO:0000259" key="2">
    <source>
        <dbReference type="Pfam" id="PF03372"/>
    </source>
</evidence>
<dbReference type="InterPro" id="IPR000477">
    <property type="entry name" value="RT_dom"/>
</dbReference>
<comment type="caution">
    <text evidence="3">The sequence shown here is derived from an EMBL/GenBank/DDBJ whole genome shotgun (WGS) entry which is preliminary data.</text>
</comment>
<dbReference type="Pfam" id="PF03372">
    <property type="entry name" value="Exo_endo_phos"/>
    <property type="match status" value="1"/>
</dbReference>
<evidence type="ECO:0000259" key="1">
    <source>
        <dbReference type="Pfam" id="PF00078"/>
    </source>
</evidence>
<organism evidence="3 4">
    <name type="scientific">Gossypium australe</name>
    <dbReference type="NCBI Taxonomy" id="47621"/>
    <lineage>
        <taxon>Eukaryota</taxon>
        <taxon>Viridiplantae</taxon>
        <taxon>Streptophyta</taxon>
        <taxon>Embryophyta</taxon>
        <taxon>Tracheophyta</taxon>
        <taxon>Spermatophyta</taxon>
        <taxon>Magnoliopsida</taxon>
        <taxon>eudicotyledons</taxon>
        <taxon>Gunneridae</taxon>
        <taxon>Pentapetalae</taxon>
        <taxon>rosids</taxon>
        <taxon>malvids</taxon>
        <taxon>Malvales</taxon>
        <taxon>Malvaceae</taxon>
        <taxon>Malvoideae</taxon>
        <taxon>Gossypium</taxon>
    </lineage>
</organism>
<dbReference type="Pfam" id="PF00078">
    <property type="entry name" value="RVT_1"/>
    <property type="match status" value="1"/>
</dbReference>
<feature type="domain" description="Reverse transcriptase" evidence="1">
    <location>
        <begin position="191"/>
        <end position="342"/>
    </location>
</feature>
<name>A0A5B6V0T8_9ROSI</name>
<keyword evidence="4" id="KW-1185">Reference proteome</keyword>
<dbReference type="PANTHER" id="PTHR33116">
    <property type="entry name" value="REVERSE TRANSCRIPTASE ZINC-BINDING DOMAIN-CONTAINING PROTEIN-RELATED-RELATED"/>
    <property type="match status" value="1"/>
</dbReference>
<dbReference type="SUPFAM" id="SSF56219">
    <property type="entry name" value="DNase I-like"/>
    <property type="match status" value="1"/>
</dbReference>